<keyword evidence="2" id="KW-1185">Reference proteome</keyword>
<proteinExistence type="predicted"/>
<dbReference type="Proteomes" id="UP000789920">
    <property type="component" value="Unassembled WGS sequence"/>
</dbReference>
<dbReference type="EMBL" id="CAJVQC010067329">
    <property type="protein sequence ID" value="CAG8807143.1"/>
    <property type="molecule type" value="Genomic_DNA"/>
</dbReference>
<name>A0ACA9RSQ3_9GLOM</name>
<organism evidence="1 2">
    <name type="scientific">Racocetra persica</name>
    <dbReference type="NCBI Taxonomy" id="160502"/>
    <lineage>
        <taxon>Eukaryota</taxon>
        <taxon>Fungi</taxon>
        <taxon>Fungi incertae sedis</taxon>
        <taxon>Mucoromycota</taxon>
        <taxon>Glomeromycotina</taxon>
        <taxon>Glomeromycetes</taxon>
        <taxon>Diversisporales</taxon>
        <taxon>Gigasporaceae</taxon>
        <taxon>Racocetra</taxon>
    </lineage>
</organism>
<feature type="non-terminal residue" evidence="1">
    <location>
        <position position="1"/>
    </location>
</feature>
<gene>
    <name evidence="1" type="ORF">RPERSI_LOCUS22325</name>
</gene>
<comment type="caution">
    <text evidence="1">The sequence shown here is derived from an EMBL/GenBank/DDBJ whole genome shotgun (WGS) entry which is preliminary data.</text>
</comment>
<feature type="non-terminal residue" evidence="1">
    <location>
        <position position="57"/>
    </location>
</feature>
<protein>
    <submittedName>
        <fullName evidence="1">30246_t:CDS:1</fullName>
    </submittedName>
</protein>
<evidence type="ECO:0000313" key="2">
    <source>
        <dbReference type="Proteomes" id="UP000789920"/>
    </source>
</evidence>
<sequence length="57" mass="6648">EFSKNLKAHFNEAPTRKPLVKGERFIRSASTSWEDGEQTNEFHPLFINLGELWDSQN</sequence>
<reference evidence="1" key="1">
    <citation type="submission" date="2021-06" db="EMBL/GenBank/DDBJ databases">
        <authorList>
            <person name="Kallberg Y."/>
            <person name="Tangrot J."/>
            <person name="Rosling A."/>
        </authorList>
    </citation>
    <scope>NUCLEOTIDE SEQUENCE</scope>
    <source>
        <strain evidence="1">MA461A</strain>
    </source>
</reference>
<accession>A0ACA9RSQ3</accession>
<evidence type="ECO:0000313" key="1">
    <source>
        <dbReference type="EMBL" id="CAG8807143.1"/>
    </source>
</evidence>